<organism evidence="2 3">
    <name type="scientific">Chrysochromulina tobinii</name>
    <dbReference type="NCBI Taxonomy" id="1460289"/>
    <lineage>
        <taxon>Eukaryota</taxon>
        <taxon>Haptista</taxon>
        <taxon>Haptophyta</taxon>
        <taxon>Prymnesiophyceae</taxon>
        <taxon>Prymnesiales</taxon>
        <taxon>Chrysochromulinaceae</taxon>
        <taxon>Chrysochromulina</taxon>
    </lineage>
</organism>
<dbReference type="AlphaFoldDB" id="A0A0M0JF45"/>
<proteinExistence type="predicted"/>
<reference evidence="3" key="1">
    <citation type="journal article" date="2015" name="PLoS Genet.">
        <title>Genome Sequence and Transcriptome Analyses of Chrysochromulina tobin: Metabolic Tools for Enhanced Algal Fitness in the Prominent Order Prymnesiales (Haptophyceae).</title>
        <authorList>
            <person name="Hovde B.T."/>
            <person name="Deodato C.R."/>
            <person name="Hunsperger H.M."/>
            <person name="Ryken S.A."/>
            <person name="Yost W."/>
            <person name="Jha R.K."/>
            <person name="Patterson J."/>
            <person name="Monnat R.J. Jr."/>
            <person name="Barlow S.B."/>
            <person name="Starkenburg S.R."/>
            <person name="Cattolico R.A."/>
        </authorList>
    </citation>
    <scope>NUCLEOTIDE SEQUENCE</scope>
    <source>
        <strain evidence="3">CCMP291</strain>
    </source>
</reference>
<feature type="region of interest" description="Disordered" evidence="1">
    <location>
        <begin position="1"/>
        <end position="24"/>
    </location>
</feature>
<dbReference type="EMBL" id="JWZX01003033">
    <property type="protein sequence ID" value="KOO24967.1"/>
    <property type="molecule type" value="Genomic_DNA"/>
</dbReference>
<sequence>MKALTERKLGKVTPGPGAYDPKVTEKGDGLEANAYTTESHNVSAQKGTASFGIKSEARESFEPGKTVASGWAVPGTFDSGIYNPNVNREIAHDAKKSF</sequence>
<evidence type="ECO:0000313" key="3">
    <source>
        <dbReference type="Proteomes" id="UP000037460"/>
    </source>
</evidence>
<dbReference type="Proteomes" id="UP000037460">
    <property type="component" value="Unassembled WGS sequence"/>
</dbReference>
<name>A0A0M0JF45_9EUKA</name>
<evidence type="ECO:0000313" key="2">
    <source>
        <dbReference type="EMBL" id="KOO24967.1"/>
    </source>
</evidence>
<feature type="non-terminal residue" evidence="2">
    <location>
        <position position="98"/>
    </location>
</feature>
<evidence type="ECO:0000256" key="1">
    <source>
        <dbReference type="SAM" id="MobiDB-lite"/>
    </source>
</evidence>
<accession>A0A0M0JF45</accession>
<protein>
    <submittedName>
        <fullName evidence="2">Uncharacterized protein</fullName>
    </submittedName>
</protein>
<gene>
    <name evidence="2" type="ORF">Ctob_002444</name>
</gene>
<comment type="caution">
    <text evidence="2">The sequence shown here is derived from an EMBL/GenBank/DDBJ whole genome shotgun (WGS) entry which is preliminary data.</text>
</comment>
<keyword evidence="3" id="KW-1185">Reference proteome</keyword>